<gene>
    <name evidence="3" type="ORF">CBOVIS_LOCUS7515</name>
</gene>
<name>A0A8S1EVA2_9PELO</name>
<dbReference type="Proteomes" id="UP000494206">
    <property type="component" value="Unassembled WGS sequence"/>
</dbReference>
<accession>A0A8S1EVA2</accession>
<evidence type="ECO:0000256" key="2">
    <source>
        <dbReference type="SAM" id="SignalP"/>
    </source>
</evidence>
<keyword evidence="1" id="KW-0812">Transmembrane</keyword>
<evidence type="ECO:0000313" key="3">
    <source>
        <dbReference type="EMBL" id="CAB3405300.1"/>
    </source>
</evidence>
<dbReference type="AlphaFoldDB" id="A0A8S1EVA2"/>
<feature type="transmembrane region" description="Helical" evidence="1">
    <location>
        <begin position="172"/>
        <end position="193"/>
    </location>
</feature>
<keyword evidence="1" id="KW-1133">Transmembrane helix</keyword>
<feature type="signal peptide" evidence="2">
    <location>
        <begin position="1"/>
        <end position="18"/>
    </location>
</feature>
<proteinExistence type="predicted"/>
<keyword evidence="4" id="KW-1185">Reference proteome</keyword>
<evidence type="ECO:0000313" key="4">
    <source>
        <dbReference type="Proteomes" id="UP000494206"/>
    </source>
</evidence>
<feature type="chain" id="PRO_5035935470" evidence="2">
    <location>
        <begin position="19"/>
        <end position="202"/>
    </location>
</feature>
<keyword evidence="1" id="KW-0472">Membrane</keyword>
<evidence type="ECO:0000256" key="1">
    <source>
        <dbReference type="SAM" id="Phobius"/>
    </source>
</evidence>
<comment type="caution">
    <text evidence="3">The sequence shown here is derived from an EMBL/GenBank/DDBJ whole genome shotgun (WGS) entry which is preliminary data.</text>
</comment>
<protein>
    <submittedName>
        <fullName evidence="3">Uncharacterized protein</fullName>
    </submittedName>
</protein>
<keyword evidence="2" id="KW-0732">Signal</keyword>
<organism evidence="3 4">
    <name type="scientific">Caenorhabditis bovis</name>
    <dbReference type="NCBI Taxonomy" id="2654633"/>
    <lineage>
        <taxon>Eukaryota</taxon>
        <taxon>Metazoa</taxon>
        <taxon>Ecdysozoa</taxon>
        <taxon>Nematoda</taxon>
        <taxon>Chromadorea</taxon>
        <taxon>Rhabditida</taxon>
        <taxon>Rhabditina</taxon>
        <taxon>Rhabditomorpha</taxon>
        <taxon>Rhabditoidea</taxon>
        <taxon>Rhabditidae</taxon>
        <taxon>Peloderinae</taxon>
        <taxon>Caenorhabditis</taxon>
    </lineage>
</organism>
<reference evidence="3 4" key="1">
    <citation type="submission" date="2020-04" db="EMBL/GenBank/DDBJ databases">
        <authorList>
            <person name="Laetsch R D."/>
            <person name="Stevens L."/>
            <person name="Kumar S."/>
            <person name="Blaxter L. M."/>
        </authorList>
    </citation>
    <scope>NUCLEOTIDE SEQUENCE [LARGE SCALE GENOMIC DNA]</scope>
</reference>
<sequence>MQFHILLANFLLAFFVDAHFFTNLVTNSTACPFLTRVERHHNFPIVYKECGARMKCGVVFRPAINFLKNGALTFYLNASCFDSTPLKIRDSIIVLPKLCETPPTNCQHFEHDGIYEGTICCANDSIGIFKSLAWKMFFSKAGDEFHNELVDTEQILTHAWLNTRLTGINMNMTAYLVLPPLAITTLFSSLYLMQFAFLAKNR</sequence>
<dbReference type="EMBL" id="CADEPM010000004">
    <property type="protein sequence ID" value="CAB3405300.1"/>
    <property type="molecule type" value="Genomic_DNA"/>
</dbReference>